<dbReference type="CDD" id="cd01335">
    <property type="entry name" value="Radical_SAM"/>
    <property type="match status" value="1"/>
</dbReference>
<organism evidence="2 3">
    <name type="scientific">Paludisphaera borealis</name>
    <dbReference type="NCBI Taxonomy" id="1387353"/>
    <lineage>
        <taxon>Bacteria</taxon>
        <taxon>Pseudomonadati</taxon>
        <taxon>Planctomycetota</taxon>
        <taxon>Planctomycetia</taxon>
        <taxon>Isosphaerales</taxon>
        <taxon>Isosphaeraceae</taxon>
        <taxon>Paludisphaera</taxon>
    </lineage>
</organism>
<dbReference type="InterPro" id="IPR058240">
    <property type="entry name" value="rSAM_sf"/>
</dbReference>
<dbReference type="EMBL" id="CP019082">
    <property type="protein sequence ID" value="APW63319.1"/>
    <property type="molecule type" value="Genomic_DNA"/>
</dbReference>
<proteinExistence type="predicted"/>
<sequence length="628" mass="71083">MAQVRMFWTTLAVAEPTVSAISTITSRGYAPMLNQKLKDAVVSRILTKVRTPAQYVGGELNSIAKDHSTVQGTLCLAFPDTYSIGMSHHGLQVLYSLMNDLGWACERAFTPLPDFEAGLREHGLPLYGLETFTPLNQFDVLGFTLQYEISYSNVLTMLDLGGIPLHAEDRGDDDTLVIAGGPGGQNPELLAPFIDLFVMGDGEPSLPVVCEQWREMKGSGLSREEKLARIVGSVNWAYAPRFYEPIYAEDGTIVEIRRLRDDVPAGIRPCVIQDLDGTPLPVRPVVPVVETAHDRIAIEIMRGCPWQCRFCQSTVIKRPLRYRTVETIVDAALESYRNTGYDEISLLSLSTSDYPDFERLVTRMSEVFTPLGVKISLPSLRITETLKKIPALLQEGRRSGLTLAPEVARDDMREQIRKPINNTDLYEGCAEAFRRGWKKVKLYFMCGLPGERPADLDGIIEMAETIARIGKDVTGRHAEVIASVSNFIPKPHTPYQWNGIQSRDYLKWAHKYLRSRVRIRTVTIKGHDIERSMLEGIMTRGDRRVAAALEEAWRRGARLDAWTEYFDHKLWWKTFEDLGIDVEWYSHRDRPTDEVLPWDHIHIKYGRDYLVKEQNRSVVQLEAMAGAV</sequence>
<dbReference type="STRING" id="1387353.BSF38_04883"/>
<dbReference type="SUPFAM" id="SSF102114">
    <property type="entry name" value="Radical SAM enzymes"/>
    <property type="match status" value="1"/>
</dbReference>
<feature type="domain" description="Radical SAM core" evidence="1">
    <location>
        <begin position="290"/>
        <end position="525"/>
    </location>
</feature>
<dbReference type="PROSITE" id="PS51918">
    <property type="entry name" value="RADICAL_SAM"/>
    <property type="match status" value="1"/>
</dbReference>
<dbReference type="InterPro" id="IPR023404">
    <property type="entry name" value="rSAM_horseshoe"/>
</dbReference>
<evidence type="ECO:0000313" key="3">
    <source>
        <dbReference type="Proteomes" id="UP000186309"/>
    </source>
</evidence>
<keyword evidence="3" id="KW-1185">Reference proteome</keyword>
<dbReference type="Proteomes" id="UP000186309">
    <property type="component" value="Chromosome"/>
</dbReference>
<evidence type="ECO:0000259" key="1">
    <source>
        <dbReference type="PROSITE" id="PS51918"/>
    </source>
</evidence>
<dbReference type="InterPro" id="IPR023862">
    <property type="entry name" value="CHP03960_rSAM"/>
</dbReference>
<gene>
    <name evidence="2" type="ORF">BSF38_04883</name>
</gene>
<dbReference type="Gene3D" id="3.80.30.20">
    <property type="entry name" value="tm_1862 like domain"/>
    <property type="match status" value="1"/>
</dbReference>
<dbReference type="GO" id="GO:0051536">
    <property type="term" value="F:iron-sulfur cluster binding"/>
    <property type="evidence" value="ECO:0007669"/>
    <property type="project" value="InterPro"/>
</dbReference>
<protein>
    <recommendedName>
        <fullName evidence="1">Radical SAM core domain-containing protein</fullName>
    </recommendedName>
</protein>
<dbReference type="SFLD" id="SFLDS00029">
    <property type="entry name" value="Radical_SAM"/>
    <property type="match status" value="1"/>
</dbReference>
<dbReference type="SFLD" id="SFLDG01082">
    <property type="entry name" value="B12-binding_domain_containing"/>
    <property type="match status" value="1"/>
</dbReference>
<dbReference type="NCBIfam" id="TIGR03960">
    <property type="entry name" value="rSAM_fuse_unch"/>
    <property type="match status" value="1"/>
</dbReference>
<evidence type="ECO:0000313" key="2">
    <source>
        <dbReference type="EMBL" id="APW63319.1"/>
    </source>
</evidence>
<dbReference type="PANTHER" id="PTHR42731:SF1">
    <property type="entry name" value="RADICAL SAM DOMAIN PROTEIN"/>
    <property type="match status" value="1"/>
</dbReference>
<name>A0A1U7CWQ2_9BACT</name>
<dbReference type="GO" id="GO:0003824">
    <property type="term" value="F:catalytic activity"/>
    <property type="evidence" value="ECO:0007669"/>
    <property type="project" value="InterPro"/>
</dbReference>
<dbReference type="InterPro" id="IPR045784">
    <property type="entry name" value="Radical_SAM_N2"/>
</dbReference>
<dbReference type="Pfam" id="PF19864">
    <property type="entry name" value="Radical_SAM_N2"/>
    <property type="match status" value="1"/>
</dbReference>
<dbReference type="KEGG" id="pbor:BSF38_04883"/>
<reference evidence="3" key="1">
    <citation type="submission" date="2016-12" db="EMBL/GenBank/DDBJ databases">
        <title>Comparative genomics of four Isosphaeraceae planctomycetes: a common pool of plasmids and glycoside hydrolase genes.</title>
        <authorList>
            <person name="Ivanova A."/>
        </authorList>
    </citation>
    <scope>NUCLEOTIDE SEQUENCE [LARGE SCALE GENOMIC DNA]</scope>
    <source>
        <strain evidence="3">PX4</strain>
    </source>
</reference>
<dbReference type="SMART" id="SM00729">
    <property type="entry name" value="Elp3"/>
    <property type="match status" value="1"/>
</dbReference>
<dbReference type="InterPro" id="IPR007197">
    <property type="entry name" value="rSAM"/>
</dbReference>
<dbReference type="Pfam" id="PF04055">
    <property type="entry name" value="Radical_SAM"/>
    <property type="match status" value="1"/>
</dbReference>
<dbReference type="AlphaFoldDB" id="A0A1U7CWQ2"/>
<dbReference type="InterPro" id="IPR006638">
    <property type="entry name" value="Elp3/MiaA/NifB-like_rSAM"/>
</dbReference>
<dbReference type="PANTHER" id="PTHR42731">
    <property type="entry name" value="SLL1084 PROTEIN"/>
    <property type="match status" value="1"/>
</dbReference>
<accession>A0A1U7CWQ2</accession>